<sequence length="799" mass="85867">MNIAMHKGQTLQADAASPIGQSIPRKEDDRLLQGGGRFVDDVSWPHQLEMAVLRCPFPHARITRIDAGAAAAHPGVVQVLLGSDVTRLTNPITVLRPVPNAPKLPYYALAVDRALHEGQAIASIVAGSRAEAEDALELIEVEYELLDHVTDLALALEPTAPVLHPDQLDSNLLAANVNRAGDPETVRAAAPIVLGSRFRVNRVAPLSMETRGIVVNWRRAARELDVRTSTQVPHLVRKQLGEILRIEESAIRVAASDVGGAYGMKLGVFPEDVLACLHSMQLGRPVKWIEDRMEYFRASTHGRESIHDLTLAAETDGTITAIELDYANDIGAWNSPFGSSQLSSVVFTGPYRVPDAKVQRNVVLTNKTPIGAFRGYGQPEVNFAREVLMDRLARRAGLSPLELRRRNMLRPEELPWKTPSGAVYDPGDYPRVLEMVARAVGYESHWPSPRRPRADGRIVGIGLSSFVERTGYASARFLANRGSQFGAHESVTLRANRSGGVDLYTGVSTFGQGSETAFAQICAAVIGLDYDNIHVHAGDTAASPLNTGAFASRTLIAAAGAVKKAGEAFRHKMLVIAARALKCSTDELTVAQRVVHHRQDPGRFIRVADVFEGAITGQGIPDGVDPGLEETAHFEPPEASFAFGSAAAVVAVDPLTGEFSIERFVIGHDCGVPVNPMLVEGQVRGALVQGLGAALTEELRYDPSSGQLVNGSMMDYFAPMASDVPPIELLHTEVPAQVTTFGIRGVGEIGTIPPAAAIANAICDALLDHGVELSELPLTPERVWRAIGDARSRGTAGKE</sequence>
<dbReference type="PANTHER" id="PTHR11908:SF132">
    <property type="entry name" value="ALDEHYDE OXIDASE 1-RELATED"/>
    <property type="match status" value="1"/>
</dbReference>
<name>A0A2W5R0J5_ANCNO</name>
<dbReference type="Pfam" id="PF01315">
    <property type="entry name" value="Ald_Xan_dh_C"/>
    <property type="match status" value="1"/>
</dbReference>
<dbReference type="InterPro" id="IPR036856">
    <property type="entry name" value="Ald_Oxase/Xan_DH_a/b_sf"/>
</dbReference>
<accession>A0A2W5R0J5</accession>
<protein>
    <submittedName>
        <fullName evidence="5">Xanthine dehydrogenase family protein molybdopterin-binding subunit</fullName>
    </submittedName>
</protein>
<evidence type="ECO:0000313" key="5">
    <source>
        <dbReference type="EMBL" id="PZQ83076.1"/>
    </source>
</evidence>
<evidence type="ECO:0000313" key="6">
    <source>
        <dbReference type="Proteomes" id="UP000248887"/>
    </source>
</evidence>
<dbReference type="Gene3D" id="3.30.365.10">
    <property type="entry name" value="Aldehyde oxidase/xanthine dehydrogenase, molybdopterin binding domain"/>
    <property type="match status" value="4"/>
</dbReference>
<dbReference type="GO" id="GO:0016491">
    <property type="term" value="F:oxidoreductase activity"/>
    <property type="evidence" value="ECO:0007669"/>
    <property type="project" value="UniProtKB-KW"/>
</dbReference>
<dbReference type="InterPro" id="IPR037165">
    <property type="entry name" value="AldOxase/xan_DH_Mopterin-bd_sf"/>
</dbReference>
<evidence type="ECO:0000259" key="4">
    <source>
        <dbReference type="SMART" id="SM01008"/>
    </source>
</evidence>
<dbReference type="PANTHER" id="PTHR11908">
    <property type="entry name" value="XANTHINE DEHYDROGENASE"/>
    <property type="match status" value="1"/>
</dbReference>
<gene>
    <name evidence="5" type="ORF">DI549_09330</name>
</gene>
<dbReference type="Proteomes" id="UP000248887">
    <property type="component" value="Unassembled WGS sequence"/>
</dbReference>
<keyword evidence="2" id="KW-0560">Oxidoreductase</keyword>
<proteinExistence type="predicted"/>
<evidence type="ECO:0000256" key="3">
    <source>
        <dbReference type="SAM" id="MobiDB-lite"/>
    </source>
</evidence>
<dbReference type="InterPro" id="IPR016208">
    <property type="entry name" value="Ald_Oxase/xanthine_DH-like"/>
</dbReference>
<keyword evidence="1" id="KW-0500">Molybdenum</keyword>
<dbReference type="Gene3D" id="3.90.1170.50">
    <property type="entry name" value="Aldehyde oxidase/xanthine dehydrogenase, a/b hammerhead"/>
    <property type="match status" value="1"/>
</dbReference>
<dbReference type="GO" id="GO:0005506">
    <property type="term" value="F:iron ion binding"/>
    <property type="evidence" value="ECO:0007669"/>
    <property type="project" value="InterPro"/>
</dbReference>
<dbReference type="InterPro" id="IPR000674">
    <property type="entry name" value="Ald_Oxase/Xan_DH_a/b"/>
</dbReference>
<dbReference type="InterPro" id="IPR008274">
    <property type="entry name" value="AldOxase/xan_DH_MoCoBD1"/>
</dbReference>
<dbReference type="EMBL" id="QFQD01000024">
    <property type="protein sequence ID" value="PZQ83076.1"/>
    <property type="molecule type" value="Genomic_DNA"/>
</dbReference>
<evidence type="ECO:0000256" key="2">
    <source>
        <dbReference type="ARBA" id="ARBA00023002"/>
    </source>
</evidence>
<dbReference type="Pfam" id="PF02738">
    <property type="entry name" value="MoCoBD_1"/>
    <property type="match status" value="1"/>
</dbReference>
<feature type="region of interest" description="Disordered" evidence="3">
    <location>
        <begin position="1"/>
        <end position="26"/>
    </location>
</feature>
<dbReference type="SMART" id="SM01008">
    <property type="entry name" value="Ald_Xan_dh_C"/>
    <property type="match status" value="1"/>
</dbReference>
<reference evidence="5 6" key="1">
    <citation type="submission" date="2017-08" db="EMBL/GenBank/DDBJ databases">
        <title>Infants hospitalized years apart are colonized by the same room-sourced microbial strains.</title>
        <authorList>
            <person name="Brooks B."/>
            <person name="Olm M.R."/>
            <person name="Firek B.A."/>
            <person name="Baker R."/>
            <person name="Thomas B.C."/>
            <person name="Morowitz M.J."/>
            <person name="Banfield J.F."/>
        </authorList>
    </citation>
    <scope>NUCLEOTIDE SEQUENCE [LARGE SCALE GENOMIC DNA]</scope>
    <source>
        <strain evidence="5">S2_005_001_R2_27</strain>
    </source>
</reference>
<comment type="caution">
    <text evidence="5">The sequence shown here is derived from an EMBL/GenBank/DDBJ whole genome shotgun (WGS) entry which is preliminary data.</text>
</comment>
<dbReference type="SUPFAM" id="SSF56003">
    <property type="entry name" value="Molybdenum cofactor-binding domain"/>
    <property type="match status" value="1"/>
</dbReference>
<dbReference type="SUPFAM" id="SSF54665">
    <property type="entry name" value="CO dehydrogenase molybdoprotein N-domain-like"/>
    <property type="match status" value="1"/>
</dbReference>
<dbReference type="InterPro" id="IPR046867">
    <property type="entry name" value="AldOxase/xan_DH_MoCoBD2"/>
</dbReference>
<dbReference type="Pfam" id="PF20256">
    <property type="entry name" value="MoCoBD_2"/>
    <property type="match status" value="1"/>
</dbReference>
<evidence type="ECO:0000256" key="1">
    <source>
        <dbReference type="ARBA" id="ARBA00022505"/>
    </source>
</evidence>
<feature type="domain" description="Aldehyde oxidase/xanthine dehydrogenase a/b hammerhead" evidence="4">
    <location>
        <begin position="33"/>
        <end position="147"/>
    </location>
</feature>
<organism evidence="5 6">
    <name type="scientific">Ancylobacter novellus</name>
    <name type="common">Thiobacillus novellus</name>
    <dbReference type="NCBI Taxonomy" id="921"/>
    <lineage>
        <taxon>Bacteria</taxon>
        <taxon>Pseudomonadati</taxon>
        <taxon>Pseudomonadota</taxon>
        <taxon>Alphaproteobacteria</taxon>
        <taxon>Hyphomicrobiales</taxon>
        <taxon>Xanthobacteraceae</taxon>
        <taxon>Ancylobacter</taxon>
    </lineage>
</organism>
<dbReference type="AlphaFoldDB" id="A0A2W5R0J5"/>